<accession>A0A2M7IE69</accession>
<dbReference type="NCBIfam" id="NF008168">
    <property type="entry name" value="PRK10917.2-2"/>
    <property type="match status" value="1"/>
</dbReference>
<organism evidence="18 19">
    <name type="scientific">Candidatus Portnoybacteria bacterium CG_4_8_14_3_um_filter_44_15</name>
    <dbReference type="NCBI Taxonomy" id="1974803"/>
    <lineage>
        <taxon>Bacteria</taxon>
        <taxon>Candidatus Portnoyibacteriota</taxon>
    </lineage>
</organism>
<feature type="domain" description="Helicase C-terminal" evidence="17">
    <location>
        <begin position="477"/>
        <end position="644"/>
    </location>
</feature>
<dbReference type="GO" id="GO:0003677">
    <property type="term" value="F:DNA binding"/>
    <property type="evidence" value="ECO:0007669"/>
    <property type="project" value="UniProtKB-KW"/>
</dbReference>
<dbReference type="Proteomes" id="UP000231673">
    <property type="component" value="Unassembled WGS sequence"/>
</dbReference>
<evidence type="ECO:0000313" key="19">
    <source>
        <dbReference type="Proteomes" id="UP000231673"/>
    </source>
</evidence>
<evidence type="ECO:0000313" key="18">
    <source>
        <dbReference type="EMBL" id="PIW74826.1"/>
    </source>
</evidence>
<gene>
    <name evidence="18" type="ORF">CO003_00600</name>
</gene>
<dbReference type="PANTHER" id="PTHR47964">
    <property type="entry name" value="ATP-DEPENDENT DNA HELICASE HOMOLOG RECG, CHLOROPLASTIC"/>
    <property type="match status" value="1"/>
</dbReference>
<name>A0A2M7IE69_9BACT</name>
<dbReference type="InterPro" id="IPR011545">
    <property type="entry name" value="DEAD/DEAH_box_helicase_dom"/>
</dbReference>
<dbReference type="PROSITE" id="PS51192">
    <property type="entry name" value="HELICASE_ATP_BIND_1"/>
    <property type="match status" value="1"/>
</dbReference>
<evidence type="ECO:0000256" key="12">
    <source>
        <dbReference type="ARBA" id="ARBA00034617"/>
    </source>
</evidence>
<dbReference type="InterPro" id="IPR047112">
    <property type="entry name" value="RecG/Mfd"/>
</dbReference>
<evidence type="ECO:0000256" key="5">
    <source>
        <dbReference type="ARBA" id="ARBA00022801"/>
    </source>
</evidence>
<dbReference type="Gene3D" id="3.40.50.300">
    <property type="entry name" value="P-loop containing nucleotide triphosphate hydrolases"/>
    <property type="match status" value="2"/>
</dbReference>
<dbReference type="EC" id="5.6.2.4" evidence="13 15"/>
<dbReference type="SMART" id="SM00490">
    <property type="entry name" value="HELICc"/>
    <property type="match status" value="1"/>
</dbReference>
<evidence type="ECO:0000256" key="8">
    <source>
        <dbReference type="ARBA" id="ARBA00023125"/>
    </source>
</evidence>
<dbReference type="CDD" id="cd17992">
    <property type="entry name" value="DEXHc_RecG"/>
    <property type="match status" value="1"/>
</dbReference>
<evidence type="ECO:0000259" key="17">
    <source>
        <dbReference type="PROSITE" id="PS51194"/>
    </source>
</evidence>
<keyword evidence="5 15" id="KW-0378">Hydrolase</keyword>
<dbReference type="PANTHER" id="PTHR47964:SF1">
    <property type="entry name" value="ATP-DEPENDENT DNA HELICASE HOMOLOG RECG, CHLOROPLASTIC"/>
    <property type="match status" value="1"/>
</dbReference>
<proteinExistence type="inferred from homology"/>
<dbReference type="NCBIfam" id="NF008165">
    <property type="entry name" value="PRK10917.1-3"/>
    <property type="match status" value="1"/>
</dbReference>
<evidence type="ECO:0000256" key="14">
    <source>
        <dbReference type="ARBA" id="ARBA00048988"/>
    </source>
</evidence>
<comment type="catalytic activity">
    <reaction evidence="12 15">
        <text>Couples ATP hydrolysis with the unwinding of duplex DNA by translocating in the 3'-5' direction.</text>
        <dbReference type="EC" id="5.6.2.4"/>
    </reaction>
</comment>
<dbReference type="GO" id="GO:0006281">
    <property type="term" value="P:DNA repair"/>
    <property type="evidence" value="ECO:0007669"/>
    <property type="project" value="UniProtKB-UniRule"/>
</dbReference>
<feature type="domain" description="Helicase ATP-binding" evidence="16">
    <location>
        <begin position="281"/>
        <end position="458"/>
    </location>
</feature>
<dbReference type="GO" id="GO:0043138">
    <property type="term" value="F:3'-5' DNA helicase activity"/>
    <property type="evidence" value="ECO:0007669"/>
    <property type="project" value="UniProtKB-EC"/>
</dbReference>
<reference evidence="19" key="1">
    <citation type="submission" date="2017-09" db="EMBL/GenBank/DDBJ databases">
        <title>Depth-based differentiation of microbial function through sediment-hosted aquifers and enrichment of novel symbionts in the deep terrestrial subsurface.</title>
        <authorList>
            <person name="Probst A.J."/>
            <person name="Ladd B."/>
            <person name="Jarett J.K."/>
            <person name="Geller-Mcgrath D.E."/>
            <person name="Sieber C.M.K."/>
            <person name="Emerson J.B."/>
            <person name="Anantharaman K."/>
            <person name="Thomas B.C."/>
            <person name="Malmstrom R."/>
            <person name="Stieglmeier M."/>
            <person name="Klingl A."/>
            <person name="Woyke T."/>
            <person name="Ryan C.M."/>
            <person name="Banfield J.F."/>
        </authorList>
    </citation>
    <scope>NUCLEOTIDE SEQUENCE [LARGE SCALE GENOMIC DNA]</scope>
</reference>
<evidence type="ECO:0000256" key="13">
    <source>
        <dbReference type="ARBA" id="ARBA00034808"/>
    </source>
</evidence>
<evidence type="ECO:0000256" key="15">
    <source>
        <dbReference type="RuleBase" id="RU363016"/>
    </source>
</evidence>
<dbReference type="NCBIfam" id="TIGR00643">
    <property type="entry name" value="recG"/>
    <property type="match status" value="1"/>
</dbReference>
<dbReference type="InterPro" id="IPR004609">
    <property type="entry name" value="ATP-dep_DNA_helicase_RecG"/>
</dbReference>
<evidence type="ECO:0000256" key="7">
    <source>
        <dbReference type="ARBA" id="ARBA00022840"/>
    </source>
</evidence>
<keyword evidence="3 15" id="KW-0547">Nucleotide-binding</keyword>
<evidence type="ECO:0000256" key="9">
    <source>
        <dbReference type="ARBA" id="ARBA00023172"/>
    </source>
</evidence>
<keyword evidence="9 15" id="KW-0233">DNA recombination</keyword>
<dbReference type="EMBL" id="PFGW01000013">
    <property type="protein sequence ID" value="PIW74826.1"/>
    <property type="molecule type" value="Genomic_DNA"/>
</dbReference>
<dbReference type="Gene3D" id="2.40.50.140">
    <property type="entry name" value="Nucleic acid-binding proteins"/>
    <property type="match status" value="1"/>
</dbReference>
<dbReference type="InterPro" id="IPR045562">
    <property type="entry name" value="RecG_dom3_C"/>
</dbReference>
<comment type="caution">
    <text evidence="18">The sequence shown here is derived from an EMBL/GenBank/DDBJ whole genome shotgun (WGS) entry which is preliminary data.</text>
</comment>
<dbReference type="Pfam" id="PF00270">
    <property type="entry name" value="DEAD"/>
    <property type="match status" value="1"/>
</dbReference>
<dbReference type="InterPro" id="IPR027417">
    <property type="entry name" value="P-loop_NTPase"/>
</dbReference>
<evidence type="ECO:0000256" key="2">
    <source>
        <dbReference type="ARBA" id="ARBA00017846"/>
    </source>
</evidence>
<dbReference type="AlphaFoldDB" id="A0A2M7IE69"/>
<evidence type="ECO:0000256" key="1">
    <source>
        <dbReference type="ARBA" id="ARBA00007504"/>
    </source>
</evidence>
<dbReference type="InterPro" id="IPR033454">
    <property type="entry name" value="RecG_wedge"/>
</dbReference>
<evidence type="ECO:0000256" key="4">
    <source>
        <dbReference type="ARBA" id="ARBA00022763"/>
    </source>
</evidence>
<dbReference type="GO" id="GO:0005524">
    <property type="term" value="F:ATP binding"/>
    <property type="evidence" value="ECO:0007669"/>
    <property type="project" value="UniProtKB-KW"/>
</dbReference>
<keyword evidence="11" id="KW-0413">Isomerase</keyword>
<dbReference type="Pfam" id="PF19833">
    <property type="entry name" value="RecG_dom3_C"/>
    <property type="match status" value="1"/>
</dbReference>
<dbReference type="CDD" id="cd04488">
    <property type="entry name" value="RecG_wedge_OBF"/>
    <property type="match status" value="1"/>
</dbReference>
<comment type="function">
    <text evidence="15">Plays a critical role in recombination and DNA repair. Helps process Holliday junction intermediates to mature products by catalyzing branch migration. Has replication fork regression activity, unwinds stalled or blocked replication forks to make a HJ that can be resolved. Has a DNA unwinding activity characteristic of a DNA helicase with 3'-5' polarity.</text>
</comment>
<keyword evidence="10 15" id="KW-0234">DNA repair</keyword>
<sequence>MLTLDSKIEQVKRIGPKYLKKLHHLKIDTVRDLFFHFPHRYDDFSQTIPISQLKEGQTATVRGEIIEIKNTRFFRRRMVYPARRMILTEALIKDQGGTIKSVWFNQPYLAETLKKGKIVNLSGKLIFRKKTLCFSNPAHEVINKAETTHTGRFVPVYHETAGLTSRYIRYIVKPILYLAGQTKEFLPDRIKKEFQLMDFGQAISQAHFPANLIQAGQARTRLSFNELFLTQLTTLKQKKEFAKEKSIAIPFDQKLIKSFVARLPFKLTKDQKIAAWEIFQDLEKPQPMNRLIDGDVGSGKTIVGLMAALATVKNGEQVALMAPTEILAKQHFETGKKFLKGYGIKIALLTGSTAKTFLKKEAKTTKPKIKKDVRNGKINLVIGTHALIQKDLFFKNLTLAIVDEQHRFGVIQRAALQRRIHQIPDGLKTTPHLLSLSATPIPRTLALTVYGDLDISIIKELPKGRKKIITQIVAPNQRQKAYDFVSQQIRQKKQAFVICPLIEESEKLAARNGAIELRSVIKEYEKLKQDIFPDLKISMLHGKMKPKEKEKIMAEFKKRKTDILVSTSVVEVGVDIPNATVMLIEGADRFGLAQLHQFRGRIGRDKNQAYCFLFAESSAGKTNQRLKALLTAKNGFELAERDLAIRGPGDFIGQRQWGLPDLAMASLKDIELLKKSRRAARFVLDNNLINPEMEKYLTSFQKIIHLE</sequence>
<dbReference type="Pfam" id="PF00271">
    <property type="entry name" value="Helicase_C"/>
    <property type="match status" value="1"/>
</dbReference>
<comment type="catalytic activity">
    <reaction evidence="14 15">
        <text>ATP + H2O = ADP + phosphate + H(+)</text>
        <dbReference type="Rhea" id="RHEA:13065"/>
        <dbReference type="ChEBI" id="CHEBI:15377"/>
        <dbReference type="ChEBI" id="CHEBI:15378"/>
        <dbReference type="ChEBI" id="CHEBI:30616"/>
        <dbReference type="ChEBI" id="CHEBI:43474"/>
        <dbReference type="ChEBI" id="CHEBI:456216"/>
        <dbReference type="EC" id="5.6.2.4"/>
    </reaction>
</comment>
<protein>
    <recommendedName>
        <fullName evidence="2 15">ATP-dependent DNA helicase RecG</fullName>
        <ecNumber evidence="13 15">5.6.2.4</ecNumber>
    </recommendedName>
</protein>
<dbReference type="GO" id="GO:0006310">
    <property type="term" value="P:DNA recombination"/>
    <property type="evidence" value="ECO:0007669"/>
    <property type="project" value="UniProtKB-UniRule"/>
</dbReference>
<dbReference type="PROSITE" id="PS51194">
    <property type="entry name" value="HELICASE_CTER"/>
    <property type="match status" value="1"/>
</dbReference>
<keyword evidence="8" id="KW-0238">DNA-binding</keyword>
<dbReference type="GO" id="GO:0016887">
    <property type="term" value="F:ATP hydrolysis activity"/>
    <property type="evidence" value="ECO:0007669"/>
    <property type="project" value="RHEA"/>
</dbReference>
<evidence type="ECO:0000256" key="6">
    <source>
        <dbReference type="ARBA" id="ARBA00022806"/>
    </source>
</evidence>
<dbReference type="SUPFAM" id="SSF52540">
    <property type="entry name" value="P-loop containing nucleoside triphosphate hydrolases"/>
    <property type="match status" value="2"/>
</dbReference>
<dbReference type="SMART" id="SM00487">
    <property type="entry name" value="DEXDc"/>
    <property type="match status" value="1"/>
</dbReference>
<dbReference type="Pfam" id="PF17191">
    <property type="entry name" value="RecG_wedge"/>
    <property type="match status" value="1"/>
</dbReference>
<dbReference type="InterPro" id="IPR012340">
    <property type="entry name" value="NA-bd_OB-fold"/>
</dbReference>
<dbReference type="InterPro" id="IPR001650">
    <property type="entry name" value="Helicase_C-like"/>
</dbReference>
<dbReference type="InterPro" id="IPR014001">
    <property type="entry name" value="Helicase_ATP-bd"/>
</dbReference>
<evidence type="ECO:0000256" key="10">
    <source>
        <dbReference type="ARBA" id="ARBA00023204"/>
    </source>
</evidence>
<evidence type="ECO:0000256" key="3">
    <source>
        <dbReference type="ARBA" id="ARBA00022741"/>
    </source>
</evidence>
<keyword evidence="6 15" id="KW-0347">Helicase</keyword>
<keyword evidence="4 15" id="KW-0227">DNA damage</keyword>
<keyword evidence="7 15" id="KW-0067">ATP-binding</keyword>
<dbReference type="SUPFAM" id="SSF50249">
    <property type="entry name" value="Nucleic acid-binding proteins"/>
    <property type="match status" value="1"/>
</dbReference>
<evidence type="ECO:0000256" key="11">
    <source>
        <dbReference type="ARBA" id="ARBA00023235"/>
    </source>
</evidence>
<evidence type="ECO:0000259" key="16">
    <source>
        <dbReference type="PROSITE" id="PS51192"/>
    </source>
</evidence>
<comment type="similarity">
    <text evidence="1 15">Belongs to the helicase family. RecG subfamily.</text>
</comment>